<evidence type="ECO:0000256" key="7">
    <source>
        <dbReference type="SAM" id="MobiDB-lite"/>
    </source>
</evidence>
<dbReference type="FunCoup" id="A0A6P8SAE0">
    <property type="interactions" value="2"/>
</dbReference>
<dbReference type="KEGG" id="gsh:117367094"/>
<evidence type="ECO:0000256" key="8">
    <source>
        <dbReference type="SAM" id="SignalP"/>
    </source>
</evidence>
<gene>
    <name evidence="10" type="primary">FGFBP2</name>
</gene>
<reference evidence="10" key="1">
    <citation type="submission" date="2025-08" db="UniProtKB">
        <authorList>
            <consortium name="RefSeq"/>
        </authorList>
    </citation>
    <scope>IDENTIFICATION</scope>
</reference>
<dbReference type="InParanoid" id="A0A6P8SAE0"/>
<feature type="compositionally biased region" description="Basic residues" evidence="7">
    <location>
        <begin position="150"/>
        <end position="163"/>
    </location>
</feature>
<dbReference type="InterPro" id="IPR010510">
    <property type="entry name" value="FGF1-bd"/>
</dbReference>
<evidence type="ECO:0000313" key="9">
    <source>
        <dbReference type="Proteomes" id="UP000515159"/>
    </source>
</evidence>
<dbReference type="OrthoDB" id="8941648at2759"/>
<dbReference type="Proteomes" id="UP000515159">
    <property type="component" value="Chromosome 1"/>
</dbReference>
<dbReference type="PANTHER" id="PTHR15258">
    <property type="entry name" value="FGF BINDING PROTEIN-RELATED"/>
    <property type="match status" value="1"/>
</dbReference>
<evidence type="ECO:0000256" key="5">
    <source>
        <dbReference type="ARBA" id="ARBA00023157"/>
    </source>
</evidence>
<keyword evidence="9" id="KW-1185">Reference proteome</keyword>
<dbReference type="GO" id="GO:0005576">
    <property type="term" value="C:extracellular region"/>
    <property type="evidence" value="ECO:0007669"/>
    <property type="project" value="UniProtKB-SubCell"/>
</dbReference>
<protein>
    <submittedName>
        <fullName evidence="10">Fibroblast growth factor-binding protein 2</fullName>
    </submittedName>
</protein>
<dbReference type="GeneID" id="117367094"/>
<evidence type="ECO:0000256" key="2">
    <source>
        <dbReference type="ARBA" id="ARBA00008326"/>
    </source>
</evidence>
<sequence>MKIITFFLLINYCILGVFGQQGKPKKGSKAAEKIPFQTKSKDSCVITSNGHGEIRLRIECKNQGKFYWCEYVGKPSHCRAYNNNPKVFWNQVSLDLKKVSNACEPTFIKSALCPKAPVASHMKKVASGLGSSGQADTPKPDKPTPNAPTKRARKAKTFAARKVKATEPSYGKDKEARKKAEKHCSASFQTLCYYMISIFSG</sequence>
<organism evidence="9 10">
    <name type="scientific">Geotrypetes seraphini</name>
    <name type="common">Gaboon caecilian</name>
    <name type="synonym">Caecilia seraphini</name>
    <dbReference type="NCBI Taxonomy" id="260995"/>
    <lineage>
        <taxon>Eukaryota</taxon>
        <taxon>Metazoa</taxon>
        <taxon>Chordata</taxon>
        <taxon>Craniata</taxon>
        <taxon>Vertebrata</taxon>
        <taxon>Euteleostomi</taxon>
        <taxon>Amphibia</taxon>
        <taxon>Gymnophiona</taxon>
        <taxon>Geotrypetes</taxon>
    </lineage>
</organism>
<name>A0A6P8SAE0_GEOSA</name>
<keyword evidence="6" id="KW-0340">Growth factor binding</keyword>
<evidence type="ECO:0000256" key="3">
    <source>
        <dbReference type="ARBA" id="ARBA00022525"/>
    </source>
</evidence>
<feature type="region of interest" description="Disordered" evidence="7">
    <location>
        <begin position="124"/>
        <end position="178"/>
    </location>
</feature>
<dbReference type="PANTHER" id="PTHR15258:SF1">
    <property type="entry name" value="FIBROBLAST GROWTH FACTOR-BINDING PROTEIN 2"/>
    <property type="match status" value="1"/>
</dbReference>
<comment type="subcellular location">
    <subcellularLocation>
        <location evidence="1">Secreted</location>
    </subcellularLocation>
</comment>
<evidence type="ECO:0000256" key="4">
    <source>
        <dbReference type="ARBA" id="ARBA00022729"/>
    </source>
</evidence>
<proteinExistence type="inferred from homology"/>
<accession>A0A6P8SAE0</accession>
<feature type="chain" id="PRO_5028130131" evidence="8">
    <location>
        <begin position="20"/>
        <end position="201"/>
    </location>
</feature>
<keyword evidence="3" id="KW-0964">Secreted</keyword>
<dbReference type="Pfam" id="PF06473">
    <property type="entry name" value="FGF-BP1"/>
    <property type="match status" value="1"/>
</dbReference>
<dbReference type="GO" id="GO:0007267">
    <property type="term" value="P:cell-cell signaling"/>
    <property type="evidence" value="ECO:0007669"/>
    <property type="project" value="TreeGrafter"/>
</dbReference>
<dbReference type="CTD" id="83888"/>
<feature type="signal peptide" evidence="8">
    <location>
        <begin position="1"/>
        <end position="19"/>
    </location>
</feature>
<evidence type="ECO:0000256" key="6">
    <source>
        <dbReference type="ARBA" id="ARBA00023183"/>
    </source>
</evidence>
<keyword evidence="5" id="KW-1015">Disulfide bond</keyword>
<evidence type="ECO:0000256" key="1">
    <source>
        <dbReference type="ARBA" id="ARBA00004613"/>
    </source>
</evidence>
<dbReference type="RefSeq" id="XP_033815244.1">
    <property type="nucleotide sequence ID" value="XM_033959353.1"/>
</dbReference>
<keyword evidence="4 8" id="KW-0732">Signal</keyword>
<evidence type="ECO:0000313" key="10">
    <source>
        <dbReference type="RefSeq" id="XP_033815244.1"/>
    </source>
</evidence>
<dbReference type="GO" id="GO:0019838">
    <property type="term" value="F:growth factor binding"/>
    <property type="evidence" value="ECO:0007669"/>
    <property type="project" value="UniProtKB-KW"/>
</dbReference>
<comment type="similarity">
    <text evidence="2">Belongs to the fibroblast growth factor-binding protein family.</text>
</comment>
<dbReference type="AlphaFoldDB" id="A0A6P8SAE0"/>